<proteinExistence type="predicted"/>
<evidence type="ECO:0008006" key="3">
    <source>
        <dbReference type="Google" id="ProtNLM"/>
    </source>
</evidence>
<evidence type="ECO:0000313" key="2">
    <source>
        <dbReference type="Proteomes" id="UP001176429"/>
    </source>
</evidence>
<dbReference type="EMBL" id="JAUQSY010000009">
    <property type="protein sequence ID" value="MDO7875879.1"/>
    <property type="molecule type" value="Genomic_DNA"/>
</dbReference>
<organism evidence="1 2">
    <name type="scientific">Hymenobacter aranciens</name>
    <dbReference type="NCBI Taxonomy" id="3063996"/>
    <lineage>
        <taxon>Bacteria</taxon>
        <taxon>Pseudomonadati</taxon>
        <taxon>Bacteroidota</taxon>
        <taxon>Cytophagia</taxon>
        <taxon>Cytophagales</taxon>
        <taxon>Hymenobacteraceae</taxon>
        <taxon>Hymenobacter</taxon>
    </lineage>
</organism>
<sequence>MAVRITLVVDGSSDRALKPIIEWLLKEHSPTDTIYKVTVAQLPGQHDENERLQLSWEYFEGDVLFVHRDAEKETLAVRQAQIDVWVTTVFKKPPPYVRVVPVRMTEAWLLLNEAAIREAAGNPNGSVRLSLPVISRLELLPDPKEVLLELLRQATGNTGRRLRYFNARQAIHRLADLQQEYGFHALRALPAFAALEAEVAALVQTLA</sequence>
<name>A0ABT9BC91_9BACT</name>
<protein>
    <recommendedName>
        <fullName evidence="3">DUF4276 family protein</fullName>
    </recommendedName>
</protein>
<reference evidence="1" key="1">
    <citation type="submission" date="2023-07" db="EMBL/GenBank/DDBJ databases">
        <authorList>
            <person name="Kim M.K."/>
        </authorList>
    </citation>
    <scope>NUCLEOTIDE SEQUENCE</scope>
    <source>
        <strain evidence="1">ASUV-10-1</strain>
    </source>
</reference>
<dbReference type="Proteomes" id="UP001176429">
    <property type="component" value="Unassembled WGS sequence"/>
</dbReference>
<keyword evidence="2" id="KW-1185">Reference proteome</keyword>
<accession>A0ABT9BC91</accession>
<gene>
    <name evidence="1" type="ORF">Q5H93_14140</name>
</gene>
<evidence type="ECO:0000313" key="1">
    <source>
        <dbReference type="EMBL" id="MDO7875879.1"/>
    </source>
</evidence>
<comment type="caution">
    <text evidence="1">The sequence shown here is derived from an EMBL/GenBank/DDBJ whole genome shotgun (WGS) entry which is preliminary data.</text>
</comment>